<dbReference type="GO" id="GO:0003677">
    <property type="term" value="F:DNA binding"/>
    <property type="evidence" value="ECO:0007669"/>
    <property type="project" value="UniProtKB-KW"/>
</dbReference>
<dbReference type="SUPFAM" id="SSF52172">
    <property type="entry name" value="CheY-like"/>
    <property type="match status" value="1"/>
</dbReference>
<dbReference type="PROSITE" id="PS50110">
    <property type="entry name" value="RESPONSE_REGULATORY"/>
    <property type="match status" value="1"/>
</dbReference>
<evidence type="ECO:0000259" key="4">
    <source>
        <dbReference type="PROSITE" id="PS50043"/>
    </source>
</evidence>
<evidence type="ECO:0000313" key="7">
    <source>
        <dbReference type="Proteomes" id="UP001161580"/>
    </source>
</evidence>
<dbReference type="SMART" id="SM00421">
    <property type="entry name" value="HTH_LUXR"/>
    <property type="match status" value="1"/>
</dbReference>
<gene>
    <name evidence="6" type="ORF">MRS75_09835</name>
</gene>
<evidence type="ECO:0000256" key="2">
    <source>
        <dbReference type="ARBA" id="ARBA00023125"/>
    </source>
</evidence>
<dbReference type="InterPro" id="IPR058245">
    <property type="entry name" value="NreC/VraR/RcsB-like_REC"/>
</dbReference>
<organism evidence="6 7">
    <name type="scientific">Ferirhizobium litorale</name>
    <dbReference type="NCBI Taxonomy" id="2927786"/>
    <lineage>
        <taxon>Bacteria</taxon>
        <taxon>Pseudomonadati</taxon>
        <taxon>Pseudomonadota</taxon>
        <taxon>Alphaproteobacteria</taxon>
        <taxon>Hyphomicrobiales</taxon>
        <taxon>Rhizobiaceae</taxon>
        <taxon>Ferirhizobium</taxon>
    </lineage>
</organism>
<dbReference type="SUPFAM" id="SSF46894">
    <property type="entry name" value="C-terminal effector domain of the bipartite response regulators"/>
    <property type="match status" value="1"/>
</dbReference>
<keyword evidence="7" id="KW-1185">Reference proteome</keyword>
<evidence type="ECO:0000313" key="6">
    <source>
        <dbReference type="EMBL" id="MDI7922384.1"/>
    </source>
</evidence>
<dbReference type="Pfam" id="PF00196">
    <property type="entry name" value="GerE"/>
    <property type="match status" value="1"/>
</dbReference>
<dbReference type="PANTHER" id="PTHR43214:SF43">
    <property type="entry name" value="TWO-COMPONENT RESPONSE REGULATOR"/>
    <property type="match status" value="1"/>
</dbReference>
<evidence type="ECO:0000259" key="5">
    <source>
        <dbReference type="PROSITE" id="PS50110"/>
    </source>
</evidence>
<protein>
    <submittedName>
        <fullName evidence="6">Response regulator transcription factor</fullName>
    </submittedName>
</protein>
<name>A0AAE3QFS8_9HYPH</name>
<evidence type="ECO:0000256" key="3">
    <source>
        <dbReference type="PROSITE-ProRule" id="PRU00169"/>
    </source>
</evidence>
<dbReference type="InterPro" id="IPR001789">
    <property type="entry name" value="Sig_transdc_resp-reg_receiver"/>
</dbReference>
<sequence>MTAHGPIRVLVVDDHHLIREGIAALVASQGDIEIVGEAADGNQAVAQFEALRPDVMLLDLQMPGMGGLEALADIKSRHPQARIVILTTYDGDHLASRALAAGAQAYILKSSVRRELLDTIRAVFRGQKHVQADVAAKLSDHAGEDVLTTRELAVLSLIAEGNTNKAIGERLSITEETVKGYVKSILAKLHAKDRTHAVTLGIKRGIIEL</sequence>
<feature type="modified residue" description="4-aspartylphosphate" evidence="3">
    <location>
        <position position="59"/>
    </location>
</feature>
<reference evidence="6" key="1">
    <citation type="submission" date="2022-03" db="EMBL/GenBank/DDBJ databases">
        <title>Fererhizobium litorale gen. nov., sp. nov., isolated from sandy sediments of the Sea of Japan seashore.</title>
        <authorList>
            <person name="Romanenko L."/>
            <person name="Kurilenko V."/>
            <person name="Otstavnykh N."/>
            <person name="Svetashev V."/>
            <person name="Tekutyeva L."/>
            <person name="Isaeva M."/>
            <person name="Mikhailov V."/>
        </authorList>
    </citation>
    <scope>NUCLEOTIDE SEQUENCE</scope>
    <source>
        <strain evidence="6">KMM 9576</strain>
    </source>
</reference>
<dbReference type="CDD" id="cd17535">
    <property type="entry name" value="REC_NarL-like"/>
    <property type="match status" value="1"/>
</dbReference>
<dbReference type="EMBL" id="JALDYZ010000004">
    <property type="protein sequence ID" value="MDI7922384.1"/>
    <property type="molecule type" value="Genomic_DNA"/>
</dbReference>
<dbReference type="PROSITE" id="PS50043">
    <property type="entry name" value="HTH_LUXR_2"/>
    <property type="match status" value="1"/>
</dbReference>
<dbReference type="RefSeq" id="WP_311786665.1">
    <property type="nucleotide sequence ID" value="NZ_JALDYY010000005.1"/>
</dbReference>
<dbReference type="PRINTS" id="PR00038">
    <property type="entry name" value="HTHLUXR"/>
</dbReference>
<feature type="domain" description="HTH luxR-type" evidence="4">
    <location>
        <begin position="140"/>
        <end position="205"/>
    </location>
</feature>
<dbReference type="Gene3D" id="3.40.50.2300">
    <property type="match status" value="1"/>
</dbReference>
<comment type="caution">
    <text evidence="6">The sequence shown here is derived from an EMBL/GenBank/DDBJ whole genome shotgun (WGS) entry which is preliminary data.</text>
</comment>
<keyword evidence="2" id="KW-0238">DNA-binding</keyword>
<dbReference type="PROSITE" id="PS00622">
    <property type="entry name" value="HTH_LUXR_1"/>
    <property type="match status" value="1"/>
</dbReference>
<dbReference type="GO" id="GO:0006355">
    <property type="term" value="P:regulation of DNA-templated transcription"/>
    <property type="evidence" value="ECO:0007669"/>
    <property type="project" value="InterPro"/>
</dbReference>
<dbReference type="InterPro" id="IPR016032">
    <property type="entry name" value="Sig_transdc_resp-reg_C-effctor"/>
</dbReference>
<dbReference type="Proteomes" id="UP001161580">
    <property type="component" value="Unassembled WGS sequence"/>
</dbReference>
<dbReference type="CDD" id="cd06170">
    <property type="entry name" value="LuxR_C_like"/>
    <property type="match status" value="1"/>
</dbReference>
<dbReference type="Pfam" id="PF00072">
    <property type="entry name" value="Response_reg"/>
    <property type="match status" value="1"/>
</dbReference>
<dbReference type="GO" id="GO:0000160">
    <property type="term" value="P:phosphorelay signal transduction system"/>
    <property type="evidence" value="ECO:0007669"/>
    <property type="project" value="InterPro"/>
</dbReference>
<dbReference type="SMART" id="SM00448">
    <property type="entry name" value="REC"/>
    <property type="match status" value="1"/>
</dbReference>
<dbReference type="AlphaFoldDB" id="A0AAE3QFS8"/>
<keyword evidence="1 3" id="KW-0597">Phosphoprotein</keyword>
<accession>A0AAE3QFS8</accession>
<evidence type="ECO:0000256" key="1">
    <source>
        <dbReference type="ARBA" id="ARBA00022553"/>
    </source>
</evidence>
<feature type="domain" description="Response regulatory" evidence="5">
    <location>
        <begin position="8"/>
        <end position="124"/>
    </location>
</feature>
<dbReference type="InterPro" id="IPR000792">
    <property type="entry name" value="Tscrpt_reg_LuxR_C"/>
</dbReference>
<dbReference type="InterPro" id="IPR011006">
    <property type="entry name" value="CheY-like_superfamily"/>
</dbReference>
<dbReference type="PANTHER" id="PTHR43214">
    <property type="entry name" value="TWO-COMPONENT RESPONSE REGULATOR"/>
    <property type="match status" value="1"/>
</dbReference>
<dbReference type="InterPro" id="IPR039420">
    <property type="entry name" value="WalR-like"/>
</dbReference>
<proteinExistence type="predicted"/>